<organism evidence="1 2">
    <name type="scientific">Agrocybe chaxingu</name>
    <dbReference type="NCBI Taxonomy" id="84603"/>
    <lineage>
        <taxon>Eukaryota</taxon>
        <taxon>Fungi</taxon>
        <taxon>Dikarya</taxon>
        <taxon>Basidiomycota</taxon>
        <taxon>Agaricomycotina</taxon>
        <taxon>Agaricomycetes</taxon>
        <taxon>Agaricomycetidae</taxon>
        <taxon>Agaricales</taxon>
        <taxon>Agaricineae</taxon>
        <taxon>Strophariaceae</taxon>
        <taxon>Agrocybe</taxon>
    </lineage>
</organism>
<comment type="caution">
    <text evidence="1">The sequence shown here is derived from an EMBL/GenBank/DDBJ whole genome shotgun (WGS) entry which is preliminary data.</text>
</comment>
<dbReference type="OrthoDB" id="10682543at2759"/>
<dbReference type="AlphaFoldDB" id="A0A9W8MZQ6"/>
<dbReference type="EMBL" id="JANKHO010000085">
    <property type="protein sequence ID" value="KAJ3515679.1"/>
    <property type="molecule type" value="Genomic_DNA"/>
</dbReference>
<dbReference type="InterPro" id="IPR032675">
    <property type="entry name" value="LRR_dom_sf"/>
</dbReference>
<protein>
    <submittedName>
        <fullName evidence="1">Uncharacterized protein</fullName>
    </submittedName>
</protein>
<accession>A0A9W8MZQ6</accession>
<proteinExistence type="predicted"/>
<name>A0A9W8MZQ6_9AGAR</name>
<gene>
    <name evidence="1" type="ORF">NLJ89_g1607</name>
</gene>
<evidence type="ECO:0000313" key="2">
    <source>
        <dbReference type="Proteomes" id="UP001148786"/>
    </source>
</evidence>
<dbReference type="Gene3D" id="3.80.10.10">
    <property type="entry name" value="Ribonuclease Inhibitor"/>
    <property type="match status" value="1"/>
</dbReference>
<evidence type="ECO:0000313" key="1">
    <source>
        <dbReference type="EMBL" id="KAJ3515679.1"/>
    </source>
</evidence>
<dbReference type="Proteomes" id="UP001148786">
    <property type="component" value="Unassembled WGS sequence"/>
</dbReference>
<sequence>MHPTSQPTPLSLSINLDNERMNPDTLLEAVFNVAGKYQWKSISYKSNKIAEFIPFFDGRFNLGQVRSLSIRLSLTCVDREEQGIFELDLPGGVVDMRPFTHLRSLNLNFEEEINITKVLVPWGQLTDLKLTSSIDSRLCLSILRHCTNLETCELHPKTYKDRKIEKYKQPVRLPQLKQLRIITSSDIPAMLVDNLQCPALQDASFHYDYDEERNYSFLLSFIENCRETLLKLELPGLITDEFIEMQGHLNVLEELTITGRFGWPETFEDLMDGRADRPYDAGMRAFFQDLKRRPETLPKLKVLRILDQRPEEKSSVGREVAQFIDSRLANCKDSAPLHIVFRLNKDASEEQRKLGQKYRKWRAQGFTMDFE</sequence>
<keyword evidence="2" id="KW-1185">Reference proteome</keyword>
<reference evidence="1" key="1">
    <citation type="submission" date="2022-07" db="EMBL/GenBank/DDBJ databases">
        <title>Genome Sequence of Agrocybe chaxingu.</title>
        <authorList>
            <person name="Buettner E."/>
        </authorList>
    </citation>
    <scope>NUCLEOTIDE SEQUENCE</scope>
    <source>
        <strain evidence="1">MP-N11</strain>
    </source>
</reference>